<proteinExistence type="predicted"/>
<name>A0ACC0NQC8_RHOML</name>
<sequence>MRATAAEPRVRDGGIGASRLVPFAEGDFLDSARLRDILDALGLDADVRRGTRTTVDHASALLLGALLSGAGDDGGGGGYGVTGDGCHAGRAARGGGGGRGAGDSGR</sequence>
<dbReference type="EMBL" id="CM046392">
    <property type="protein sequence ID" value="KAI8555164.1"/>
    <property type="molecule type" value="Genomic_DNA"/>
</dbReference>
<organism evidence="1 2">
    <name type="scientific">Rhododendron molle</name>
    <name type="common">Chinese azalea</name>
    <name type="synonym">Azalea mollis</name>
    <dbReference type="NCBI Taxonomy" id="49168"/>
    <lineage>
        <taxon>Eukaryota</taxon>
        <taxon>Viridiplantae</taxon>
        <taxon>Streptophyta</taxon>
        <taxon>Embryophyta</taxon>
        <taxon>Tracheophyta</taxon>
        <taxon>Spermatophyta</taxon>
        <taxon>Magnoliopsida</taxon>
        <taxon>eudicotyledons</taxon>
        <taxon>Gunneridae</taxon>
        <taxon>Pentapetalae</taxon>
        <taxon>asterids</taxon>
        <taxon>Ericales</taxon>
        <taxon>Ericaceae</taxon>
        <taxon>Ericoideae</taxon>
        <taxon>Rhodoreae</taxon>
        <taxon>Rhododendron</taxon>
    </lineage>
</organism>
<evidence type="ECO:0000313" key="2">
    <source>
        <dbReference type="Proteomes" id="UP001062846"/>
    </source>
</evidence>
<accession>A0ACC0NQC8</accession>
<dbReference type="Proteomes" id="UP001062846">
    <property type="component" value="Chromosome 5"/>
</dbReference>
<comment type="caution">
    <text evidence="1">The sequence shown here is derived from an EMBL/GenBank/DDBJ whole genome shotgun (WGS) entry which is preliminary data.</text>
</comment>
<keyword evidence="2" id="KW-1185">Reference proteome</keyword>
<evidence type="ECO:0000313" key="1">
    <source>
        <dbReference type="EMBL" id="KAI8555164.1"/>
    </source>
</evidence>
<reference evidence="1" key="1">
    <citation type="submission" date="2022-02" db="EMBL/GenBank/DDBJ databases">
        <title>Plant Genome Project.</title>
        <authorList>
            <person name="Zhang R.-G."/>
        </authorList>
    </citation>
    <scope>NUCLEOTIDE SEQUENCE</scope>
    <source>
        <strain evidence="1">AT1</strain>
    </source>
</reference>
<gene>
    <name evidence="1" type="ORF">RHMOL_Rhmol05G0153500</name>
</gene>
<protein>
    <submittedName>
        <fullName evidence="1">Uncharacterized protein</fullName>
    </submittedName>
</protein>